<proteinExistence type="predicted"/>
<evidence type="ECO:0000313" key="2">
    <source>
        <dbReference type="EMBL" id="OCH93161.1"/>
    </source>
</evidence>
<name>A0A8E2DN52_9APHY</name>
<evidence type="ECO:0000256" key="1">
    <source>
        <dbReference type="SAM" id="SignalP"/>
    </source>
</evidence>
<dbReference type="AlphaFoldDB" id="A0A8E2DN52"/>
<feature type="chain" id="PRO_5034668517" evidence="1">
    <location>
        <begin position="16"/>
        <end position="119"/>
    </location>
</feature>
<keyword evidence="3" id="KW-1185">Reference proteome</keyword>
<evidence type="ECO:0000313" key="3">
    <source>
        <dbReference type="Proteomes" id="UP000250043"/>
    </source>
</evidence>
<reference evidence="2 3" key="1">
    <citation type="submission" date="2016-07" db="EMBL/GenBank/DDBJ databases">
        <title>Draft genome of the white-rot fungus Obba rivulosa 3A-2.</title>
        <authorList>
            <consortium name="DOE Joint Genome Institute"/>
            <person name="Miettinen O."/>
            <person name="Riley R."/>
            <person name="Acob R."/>
            <person name="Barry K."/>
            <person name="Cullen D."/>
            <person name="De Vries R."/>
            <person name="Hainaut M."/>
            <person name="Hatakka A."/>
            <person name="Henrissat B."/>
            <person name="Hilden K."/>
            <person name="Kuo R."/>
            <person name="Labutti K."/>
            <person name="Lipzen A."/>
            <person name="Makela M.R."/>
            <person name="Sandor L."/>
            <person name="Spatafora J.W."/>
            <person name="Grigoriev I.V."/>
            <person name="Hibbett D.S."/>
        </authorList>
    </citation>
    <scope>NUCLEOTIDE SEQUENCE [LARGE SCALE GENOMIC DNA]</scope>
    <source>
        <strain evidence="2 3">3A-2</strain>
    </source>
</reference>
<keyword evidence="1" id="KW-0732">Signal</keyword>
<dbReference type="EMBL" id="KV722358">
    <property type="protein sequence ID" value="OCH93161.1"/>
    <property type="molecule type" value="Genomic_DNA"/>
</dbReference>
<gene>
    <name evidence="2" type="ORF">OBBRIDRAFT_349839</name>
</gene>
<sequence>MFVSSCLFLLYLVLSIENENEECLSKVWYPSQSKANGFTILRRYLHPDVVYRTRCRLLQLAGVPMLVVVRLSHLEPWDSTYSDILRGNFYAKIDSRAHDSTSGRMSELFTLTTHRDIRP</sequence>
<dbReference type="Proteomes" id="UP000250043">
    <property type="component" value="Unassembled WGS sequence"/>
</dbReference>
<protein>
    <submittedName>
        <fullName evidence="2">Uncharacterized protein</fullName>
    </submittedName>
</protein>
<feature type="signal peptide" evidence="1">
    <location>
        <begin position="1"/>
        <end position="15"/>
    </location>
</feature>
<accession>A0A8E2DN52</accession>
<organism evidence="2 3">
    <name type="scientific">Obba rivulosa</name>
    <dbReference type="NCBI Taxonomy" id="1052685"/>
    <lineage>
        <taxon>Eukaryota</taxon>
        <taxon>Fungi</taxon>
        <taxon>Dikarya</taxon>
        <taxon>Basidiomycota</taxon>
        <taxon>Agaricomycotina</taxon>
        <taxon>Agaricomycetes</taxon>
        <taxon>Polyporales</taxon>
        <taxon>Gelatoporiaceae</taxon>
        <taxon>Obba</taxon>
    </lineage>
</organism>